<accession>A0A8J7E0I6</accession>
<dbReference type="EMBL" id="JADEWZ010000041">
    <property type="protein sequence ID" value="MBE9118246.1"/>
    <property type="molecule type" value="Genomic_DNA"/>
</dbReference>
<keyword evidence="2" id="KW-1185">Reference proteome</keyword>
<reference evidence="1" key="1">
    <citation type="submission" date="2020-10" db="EMBL/GenBank/DDBJ databases">
        <authorList>
            <person name="Castelo-Branco R."/>
            <person name="Eusebio N."/>
            <person name="Adriana R."/>
            <person name="Vieira A."/>
            <person name="Brugerolle De Fraissinette N."/>
            <person name="Rezende De Castro R."/>
            <person name="Schneider M.P."/>
            <person name="Vasconcelos V."/>
            <person name="Leao P.N."/>
        </authorList>
    </citation>
    <scope>NUCLEOTIDE SEQUENCE</scope>
    <source>
        <strain evidence="1">LEGE 07157</strain>
    </source>
</reference>
<name>A0A8J7E0I6_9CYAN</name>
<dbReference type="Proteomes" id="UP000654482">
    <property type="component" value="Unassembled WGS sequence"/>
</dbReference>
<protein>
    <submittedName>
        <fullName evidence="1">Uncharacterized protein</fullName>
    </submittedName>
</protein>
<proteinExistence type="predicted"/>
<comment type="caution">
    <text evidence="1">The sequence shown here is derived from an EMBL/GenBank/DDBJ whole genome shotgun (WGS) entry which is preliminary data.</text>
</comment>
<sequence length="77" mass="8865">MSPLRLRQLWSLVEAIQAPLLVKLDERELVDCLMARLEAEQCLDSGESDSVRVYIHSRIQLIRDLAQTRLNVDLMTS</sequence>
<organism evidence="1 2">
    <name type="scientific">Lusitaniella coriacea LEGE 07157</name>
    <dbReference type="NCBI Taxonomy" id="945747"/>
    <lineage>
        <taxon>Bacteria</taxon>
        <taxon>Bacillati</taxon>
        <taxon>Cyanobacteriota</taxon>
        <taxon>Cyanophyceae</taxon>
        <taxon>Spirulinales</taxon>
        <taxon>Lusitaniellaceae</taxon>
        <taxon>Lusitaniella</taxon>
    </lineage>
</organism>
<evidence type="ECO:0000313" key="2">
    <source>
        <dbReference type="Proteomes" id="UP000654482"/>
    </source>
</evidence>
<evidence type="ECO:0000313" key="1">
    <source>
        <dbReference type="EMBL" id="MBE9118246.1"/>
    </source>
</evidence>
<gene>
    <name evidence="1" type="ORF">IQ249_20345</name>
</gene>
<dbReference type="AlphaFoldDB" id="A0A8J7E0I6"/>